<dbReference type="RefSeq" id="WP_120795188.1">
    <property type="nucleotide sequence ID" value="NZ_BLKX01000003.1"/>
</dbReference>
<evidence type="ECO:0000256" key="1">
    <source>
        <dbReference type="SAM" id="MobiDB-lite"/>
    </source>
</evidence>
<reference evidence="3 4" key="1">
    <citation type="journal article" date="2019" name="Emerg. Microbes Infect.">
        <title>Comprehensive subspecies identification of 175 nontuberculous mycobacteria species based on 7547 genomic profiles.</title>
        <authorList>
            <person name="Matsumoto Y."/>
            <person name="Kinjo T."/>
            <person name="Motooka D."/>
            <person name="Nabeya D."/>
            <person name="Jung N."/>
            <person name="Uechi K."/>
            <person name="Horii T."/>
            <person name="Iida T."/>
            <person name="Fujita J."/>
            <person name="Nakamura S."/>
        </authorList>
    </citation>
    <scope>NUCLEOTIDE SEQUENCE [LARGE SCALE GENOMIC DNA]</scope>
    <source>
        <strain evidence="3 4">JCM 18565</strain>
    </source>
</reference>
<keyword evidence="2" id="KW-0812">Transmembrane</keyword>
<sequence length="202" mass="21041">MTQTHPGIDVGMPPPAYAQPHTPQQPAPPPPMLPPHMPPPRRRTGALTLTLAALAVVLAAAALLVALLRPGPAPAPATARPTTPAAPTFTNDQVTAAKEKACNAAKTIHERLLTETNWPPPTGPDDALGWSRRSLVASDYLAASTWLPTRVDPAAPSELRNAVTAYAAGAADAFGSSTDIDQLDRAHAAMTTSYGQIERSCA</sequence>
<evidence type="ECO:0000313" key="4">
    <source>
        <dbReference type="Proteomes" id="UP000465240"/>
    </source>
</evidence>
<evidence type="ECO:0000256" key="2">
    <source>
        <dbReference type="SAM" id="Phobius"/>
    </source>
</evidence>
<proteinExistence type="predicted"/>
<gene>
    <name evidence="3" type="ORF">MPRG_64880</name>
</gene>
<organism evidence="3 4">
    <name type="scientific">Mycobacterium paragordonae</name>
    <dbReference type="NCBI Taxonomy" id="1389713"/>
    <lineage>
        <taxon>Bacteria</taxon>
        <taxon>Bacillati</taxon>
        <taxon>Actinomycetota</taxon>
        <taxon>Actinomycetes</taxon>
        <taxon>Mycobacteriales</taxon>
        <taxon>Mycobacteriaceae</taxon>
        <taxon>Mycobacterium</taxon>
    </lineage>
</organism>
<comment type="caution">
    <text evidence="3">The sequence shown here is derived from an EMBL/GenBank/DDBJ whole genome shotgun (WGS) entry which is preliminary data.</text>
</comment>
<keyword evidence="4" id="KW-1185">Reference proteome</keyword>
<feature type="transmembrane region" description="Helical" evidence="2">
    <location>
        <begin position="46"/>
        <end position="68"/>
    </location>
</feature>
<feature type="region of interest" description="Disordered" evidence="1">
    <location>
        <begin position="1"/>
        <end position="43"/>
    </location>
</feature>
<keyword evidence="2" id="KW-1133">Transmembrane helix</keyword>
<evidence type="ECO:0000313" key="3">
    <source>
        <dbReference type="EMBL" id="GFG83212.1"/>
    </source>
</evidence>
<name>A0ABQ1CFU5_9MYCO</name>
<feature type="compositionally biased region" description="Pro residues" evidence="1">
    <location>
        <begin position="12"/>
        <end position="38"/>
    </location>
</feature>
<protein>
    <submittedName>
        <fullName evidence="3">Uncharacterized protein</fullName>
    </submittedName>
</protein>
<dbReference type="EMBL" id="BLKX01000003">
    <property type="protein sequence ID" value="GFG83212.1"/>
    <property type="molecule type" value="Genomic_DNA"/>
</dbReference>
<dbReference type="Proteomes" id="UP000465240">
    <property type="component" value="Unassembled WGS sequence"/>
</dbReference>
<keyword evidence="2" id="KW-0472">Membrane</keyword>
<accession>A0ABQ1CFU5</accession>